<sequence>MNGGKVYEDGFCAVFQNQDEFLDCISRIGRNSSWDVRRSKSLRLAALQEGSDLVRELKEEYEKEGLDPEIITDTVLNTGLLLKVKGRYYPIRSCAIKSILDRAGISGNGLKRVEKQVYARILNDCLKTAKGEALIRISEGKISAVLGGDSHDYSILDMEQIFRHTVEYLKDNYRGCRYLAGFYEHEMASALWELSGNDELLDAYRKEISLAGKIPEQMKAVVRVTTSDTGVGGANIFPMLLAGKENRTISLGSPLRLGHRNGSSIREFDEQLRMLYGKYQLAAGNLIRLLKVEIQYPISCMKRVLDRLQVPKKYAAEAVEIFQAQNGEAPCTAHDIYYAMGEIPFFLSCDGEEGSRLARVEENISRALSLNWNEYDIAGDYKW</sequence>
<name>A0A9D2NDR4_9FIRM</name>
<reference evidence="1" key="2">
    <citation type="submission" date="2021-04" db="EMBL/GenBank/DDBJ databases">
        <authorList>
            <person name="Gilroy R."/>
        </authorList>
    </citation>
    <scope>NUCLEOTIDE SEQUENCE</scope>
    <source>
        <strain evidence="1">USAMLcec2-132</strain>
    </source>
</reference>
<gene>
    <name evidence="1" type="ORF">H9761_06060</name>
</gene>
<dbReference type="AlphaFoldDB" id="A0A9D2NDR4"/>
<protein>
    <submittedName>
        <fullName evidence="1">Transposase</fullName>
    </submittedName>
</protein>
<evidence type="ECO:0000313" key="1">
    <source>
        <dbReference type="EMBL" id="HJC23253.1"/>
    </source>
</evidence>
<accession>A0A9D2NDR4</accession>
<dbReference type="Proteomes" id="UP000823891">
    <property type="component" value="Unassembled WGS sequence"/>
</dbReference>
<reference evidence="1" key="1">
    <citation type="journal article" date="2021" name="PeerJ">
        <title>Extensive microbial diversity within the chicken gut microbiome revealed by metagenomics and culture.</title>
        <authorList>
            <person name="Gilroy R."/>
            <person name="Ravi A."/>
            <person name="Getino M."/>
            <person name="Pursley I."/>
            <person name="Horton D.L."/>
            <person name="Alikhan N.F."/>
            <person name="Baker D."/>
            <person name="Gharbi K."/>
            <person name="Hall N."/>
            <person name="Watson M."/>
            <person name="Adriaenssens E.M."/>
            <person name="Foster-Nyarko E."/>
            <person name="Jarju S."/>
            <person name="Secka A."/>
            <person name="Antonio M."/>
            <person name="Oren A."/>
            <person name="Chaudhuri R.R."/>
            <person name="La Ragione R."/>
            <person name="Hildebrand F."/>
            <person name="Pallen M.J."/>
        </authorList>
    </citation>
    <scope>NUCLEOTIDE SEQUENCE</scope>
    <source>
        <strain evidence="1">USAMLcec2-132</strain>
    </source>
</reference>
<comment type="caution">
    <text evidence="1">The sequence shown here is derived from an EMBL/GenBank/DDBJ whole genome shotgun (WGS) entry which is preliminary data.</text>
</comment>
<evidence type="ECO:0000313" key="2">
    <source>
        <dbReference type="Proteomes" id="UP000823891"/>
    </source>
</evidence>
<dbReference type="EMBL" id="DWWS01000021">
    <property type="protein sequence ID" value="HJC23253.1"/>
    <property type="molecule type" value="Genomic_DNA"/>
</dbReference>
<proteinExistence type="predicted"/>
<organism evidence="1 2">
    <name type="scientific">Candidatus Eisenbergiella merdavium</name>
    <dbReference type="NCBI Taxonomy" id="2838551"/>
    <lineage>
        <taxon>Bacteria</taxon>
        <taxon>Bacillati</taxon>
        <taxon>Bacillota</taxon>
        <taxon>Clostridia</taxon>
        <taxon>Lachnospirales</taxon>
        <taxon>Lachnospiraceae</taxon>
        <taxon>Eisenbergiella</taxon>
    </lineage>
</organism>